<feature type="region of interest" description="Disordered" evidence="1">
    <location>
        <begin position="148"/>
        <end position="176"/>
    </location>
</feature>
<dbReference type="PANTHER" id="PTHR42678:SF34">
    <property type="entry name" value="OS04G0183300 PROTEIN"/>
    <property type="match status" value="1"/>
</dbReference>
<evidence type="ECO:0000313" key="4">
    <source>
        <dbReference type="Proteomes" id="UP000785200"/>
    </source>
</evidence>
<dbReference type="AlphaFoldDB" id="A0A9P7AWB3"/>
<feature type="domain" description="Amidase" evidence="2">
    <location>
        <begin position="169"/>
        <end position="262"/>
    </location>
</feature>
<name>A0A9P7AWB3_9HELO</name>
<sequence length="441" mass="47879">MSTTTAALNVLTADVKLLKTLLERGTLKSADLVNWYLDQIEKHDGYLHAMLSKPTRQKLQIIASSLDEERRAGTIRSPLHGIPIIIKVSLVPLQTVVPEIIIIGQYRYSSKPGYDYNGWQFRAPRFKASRECPRCSKDLPSGWSAVGGQGQSPYVRGGVQLGDSKDGHSMPSGSSSGSAAAVAAGYCPLSIGTETNGSLVWPASRCGLFSIKPTIGLISSRGIVPISHNCDSAGPMAKTTYDLALVLDQILDNPPPQSFTSVLTTSWSGLAIGVLDYTVWWHDTGFLKPVPEATAQMVSASNMFQQLYHNQGRVEDAASLKLSAEEYEAHLQNIHNIGRTKGIDKTLEKFELDVIIGPADSQLTKIAAAAGRINFNYYWMELTILGYPAASLPLGHLDCNGRAFGMVAIARANGEAKLFELMSAWESTFNPVKPPPLFLEN</sequence>
<evidence type="ECO:0000313" key="3">
    <source>
        <dbReference type="EMBL" id="KAG0648046.1"/>
    </source>
</evidence>
<dbReference type="InterPro" id="IPR023631">
    <property type="entry name" value="Amidase_dom"/>
</dbReference>
<dbReference type="PANTHER" id="PTHR42678">
    <property type="entry name" value="AMIDASE"/>
    <property type="match status" value="1"/>
</dbReference>
<dbReference type="Pfam" id="PF01425">
    <property type="entry name" value="Amidase"/>
    <property type="match status" value="1"/>
</dbReference>
<dbReference type="Gene3D" id="3.90.1300.10">
    <property type="entry name" value="Amidase signature (AS) domain"/>
    <property type="match status" value="3"/>
</dbReference>
<evidence type="ECO:0000256" key="1">
    <source>
        <dbReference type="SAM" id="MobiDB-lite"/>
    </source>
</evidence>
<organism evidence="3 4">
    <name type="scientific">Hyphodiscus hymeniophilus</name>
    <dbReference type="NCBI Taxonomy" id="353542"/>
    <lineage>
        <taxon>Eukaryota</taxon>
        <taxon>Fungi</taxon>
        <taxon>Dikarya</taxon>
        <taxon>Ascomycota</taxon>
        <taxon>Pezizomycotina</taxon>
        <taxon>Leotiomycetes</taxon>
        <taxon>Helotiales</taxon>
        <taxon>Hyphodiscaceae</taxon>
        <taxon>Hyphodiscus</taxon>
    </lineage>
</organism>
<gene>
    <name evidence="3" type="ORF">D0Z07_5714</name>
</gene>
<dbReference type="EMBL" id="VNKQ01000011">
    <property type="protein sequence ID" value="KAG0648046.1"/>
    <property type="molecule type" value="Genomic_DNA"/>
</dbReference>
<comment type="caution">
    <text evidence="3">The sequence shown here is derived from an EMBL/GenBank/DDBJ whole genome shotgun (WGS) entry which is preliminary data.</text>
</comment>
<dbReference type="SUPFAM" id="SSF75304">
    <property type="entry name" value="Amidase signature (AS) enzymes"/>
    <property type="match status" value="1"/>
</dbReference>
<dbReference type="Proteomes" id="UP000785200">
    <property type="component" value="Unassembled WGS sequence"/>
</dbReference>
<reference evidence="3" key="1">
    <citation type="submission" date="2019-07" db="EMBL/GenBank/DDBJ databases">
        <title>Hyphodiscus hymeniophilus genome sequencing and assembly.</title>
        <authorList>
            <person name="Kramer G."/>
            <person name="Nodwell J."/>
        </authorList>
    </citation>
    <scope>NUCLEOTIDE SEQUENCE</scope>
    <source>
        <strain evidence="3">ATCC 34498</strain>
    </source>
</reference>
<proteinExistence type="predicted"/>
<accession>A0A9P7AWB3</accession>
<keyword evidence="4" id="KW-1185">Reference proteome</keyword>
<dbReference type="OrthoDB" id="566138at2759"/>
<dbReference type="InterPro" id="IPR036928">
    <property type="entry name" value="AS_sf"/>
</dbReference>
<protein>
    <submittedName>
        <fullName evidence="3">Amidase</fullName>
    </submittedName>
</protein>
<evidence type="ECO:0000259" key="2">
    <source>
        <dbReference type="Pfam" id="PF01425"/>
    </source>
</evidence>